<evidence type="ECO:0000256" key="6">
    <source>
        <dbReference type="RuleBase" id="RU003815"/>
    </source>
</evidence>
<evidence type="ECO:0000313" key="7">
    <source>
        <dbReference type="EMBL" id="MBB5224724.1"/>
    </source>
</evidence>
<dbReference type="AlphaFoldDB" id="A0A7W8G6G2"/>
<evidence type="ECO:0000256" key="1">
    <source>
        <dbReference type="ARBA" id="ARBA00005251"/>
    </source>
</evidence>
<evidence type="ECO:0000256" key="2">
    <source>
        <dbReference type="ARBA" id="ARBA00022980"/>
    </source>
</evidence>
<dbReference type="GO" id="GO:0006412">
    <property type="term" value="P:translation"/>
    <property type="evidence" value="ECO:0007669"/>
    <property type="project" value="UniProtKB-UniRule"/>
</dbReference>
<keyword evidence="8" id="KW-1185">Reference proteome</keyword>
<accession>A0A7W8G6G2</accession>
<keyword evidence="3 5" id="KW-0687">Ribonucleoprotein</keyword>
<dbReference type="RefSeq" id="WP_184656329.1">
    <property type="nucleotide sequence ID" value="NZ_JACHFQ010000001.1"/>
</dbReference>
<dbReference type="Pfam" id="PF00380">
    <property type="entry name" value="Ribosomal_S9"/>
    <property type="match status" value="1"/>
</dbReference>
<dbReference type="NCBIfam" id="NF001099">
    <property type="entry name" value="PRK00132.1"/>
    <property type="match status" value="1"/>
</dbReference>
<evidence type="ECO:0000256" key="5">
    <source>
        <dbReference type="HAMAP-Rule" id="MF_00532"/>
    </source>
</evidence>
<dbReference type="GO" id="GO:0003723">
    <property type="term" value="F:RNA binding"/>
    <property type="evidence" value="ECO:0007669"/>
    <property type="project" value="TreeGrafter"/>
</dbReference>
<dbReference type="PANTHER" id="PTHR21569:SF1">
    <property type="entry name" value="SMALL RIBOSOMAL SUBUNIT PROTEIN US9M"/>
    <property type="match status" value="1"/>
</dbReference>
<gene>
    <name evidence="5" type="primary">rpsI</name>
    <name evidence="7" type="ORF">HNP76_000064</name>
</gene>
<evidence type="ECO:0000256" key="4">
    <source>
        <dbReference type="ARBA" id="ARBA00035259"/>
    </source>
</evidence>
<dbReference type="InterPro" id="IPR020574">
    <property type="entry name" value="Ribosomal_uS9_CS"/>
</dbReference>
<dbReference type="InterPro" id="IPR000754">
    <property type="entry name" value="Ribosomal_uS9"/>
</dbReference>
<dbReference type="EMBL" id="JACHFQ010000001">
    <property type="protein sequence ID" value="MBB5224724.1"/>
    <property type="molecule type" value="Genomic_DNA"/>
</dbReference>
<dbReference type="GO" id="GO:0003735">
    <property type="term" value="F:structural constituent of ribosome"/>
    <property type="evidence" value="ECO:0007669"/>
    <property type="project" value="InterPro"/>
</dbReference>
<keyword evidence="2 5" id="KW-0689">Ribosomal protein</keyword>
<organism evidence="7 8">
    <name type="scientific">Treponema ruminis</name>
    <dbReference type="NCBI Taxonomy" id="744515"/>
    <lineage>
        <taxon>Bacteria</taxon>
        <taxon>Pseudomonadati</taxon>
        <taxon>Spirochaetota</taxon>
        <taxon>Spirochaetia</taxon>
        <taxon>Spirochaetales</taxon>
        <taxon>Treponemataceae</taxon>
        <taxon>Treponema</taxon>
    </lineage>
</organism>
<reference evidence="7 8" key="1">
    <citation type="submission" date="2020-08" db="EMBL/GenBank/DDBJ databases">
        <title>Genomic Encyclopedia of Type Strains, Phase IV (KMG-IV): sequencing the most valuable type-strain genomes for metagenomic binning, comparative biology and taxonomic classification.</title>
        <authorList>
            <person name="Goeker M."/>
        </authorList>
    </citation>
    <scope>NUCLEOTIDE SEQUENCE [LARGE SCALE GENOMIC DNA]</scope>
    <source>
        <strain evidence="7 8">DSM 103462</strain>
    </source>
</reference>
<dbReference type="FunFam" id="3.30.230.10:FF:000001">
    <property type="entry name" value="30S ribosomal protein S9"/>
    <property type="match status" value="1"/>
</dbReference>
<name>A0A7W8G6G2_9SPIR</name>
<dbReference type="InterPro" id="IPR020568">
    <property type="entry name" value="Ribosomal_Su5_D2-typ_SF"/>
</dbReference>
<dbReference type="HAMAP" id="MF_00532_B">
    <property type="entry name" value="Ribosomal_uS9_B"/>
    <property type="match status" value="1"/>
</dbReference>
<comment type="similarity">
    <text evidence="1 5 6">Belongs to the universal ribosomal protein uS9 family.</text>
</comment>
<dbReference type="InterPro" id="IPR014721">
    <property type="entry name" value="Ribsml_uS5_D2-typ_fold_subgr"/>
</dbReference>
<dbReference type="GO" id="GO:0022627">
    <property type="term" value="C:cytosolic small ribosomal subunit"/>
    <property type="evidence" value="ECO:0007669"/>
    <property type="project" value="TreeGrafter"/>
</dbReference>
<protein>
    <recommendedName>
        <fullName evidence="4 5">Small ribosomal subunit protein uS9</fullName>
    </recommendedName>
</protein>
<evidence type="ECO:0000256" key="3">
    <source>
        <dbReference type="ARBA" id="ARBA00023274"/>
    </source>
</evidence>
<comment type="caution">
    <text evidence="7">The sequence shown here is derived from an EMBL/GenBank/DDBJ whole genome shotgun (WGS) entry which is preliminary data.</text>
</comment>
<evidence type="ECO:0000313" key="8">
    <source>
        <dbReference type="Proteomes" id="UP000518887"/>
    </source>
</evidence>
<dbReference type="PROSITE" id="PS00360">
    <property type="entry name" value="RIBOSOMAL_S9"/>
    <property type="match status" value="1"/>
</dbReference>
<dbReference type="InterPro" id="IPR023035">
    <property type="entry name" value="Ribosomal_uS9_bac/plastid"/>
</dbReference>
<dbReference type="Proteomes" id="UP000518887">
    <property type="component" value="Unassembled WGS sequence"/>
</dbReference>
<dbReference type="SUPFAM" id="SSF54211">
    <property type="entry name" value="Ribosomal protein S5 domain 2-like"/>
    <property type="match status" value="1"/>
</dbReference>
<dbReference type="Gene3D" id="3.30.230.10">
    <property type="match status" value="1"/>
</dbReference>
<proteinExistence type="inferred from homology"/>
<dbReference type="PANTHER" id="PTHR21569">
    <property type="entry name" value="RIBOSOMAL PROTEIN S9"/>
    <property type="match status" value="1"/>
</dbReference>
<sequence>MAVKNIAIGTGRRKTSVARVFVREGSGKIVVNGKDVAEYFPTEAQIRAVHQPLLVTNYENKYDILINVQGGGLKGQAAACLHGLSRALLQIDPDARASLKANGYLTRDSRMVERKKYGQRGARRRFQFSKR</sequence>